<dbReference type="PROSITE" id="PS50294">
    <property type="entry name" value="WD_REPEATS_REGION"/>
    <property type="match status" value="3"/>
</dbReference>
<reference evidence="12" key="1">
    <citation type="submission" date="2021-01" db="EMBL/GenBank/DDBJ databases">
        <title>Phytophthora aleatoria, a newly-described species from Pinus radiata is distinct from Phytophthora cactorum isolates based on comparative genomics.</title>
        <authorList>
            <person name="Mcdougal R."/>
            <person name="Panda P."/>
            <person name="Williams N."/>
            <person name="Studholme D.J."/>
        </authorList>
    </citation>
    <scope>NUCLEOTIDE SEQUENCE</scope>
    <source>
        <strain evidence="12">NZFS 4037</strain>
    </source>
</reference>
<dbReference type="InterPro" id="IPR004621">
    <property type="entry name" value="Fadh2_euk"/>
</dbReference>
<feature type="domain" description="MTHFR SAM-binding regulatory" evidence="11">
    <location>
        <begin position="300"/>
        <end position="583"/>
    </location>
</feature>
<dbReference type="Pfam" id="PF00400">
    <property type="entry name" value="WD40"/>
    <property type="match status" value="6"/>
</dbReference>
<keyword evidence="10" id="KW-0853">WD repeat</keyword>
<dbReference type="PROSITE" id="PS50082">
    <property type="entry name" value="WD_REPEATS_2"/>
    <property type="match status" value="5"/>
</dbReference>
<dbReference type="EMBL" id="JAENGY010000694">
    <property type="protein sequence ID" value="KAG6958016.1"/>
    <property type="molecule type" value="Genomic_DNA"/>
</dbReference>
<dbReference type="CDD" id="cd00200">
    <property type="entry name" value="WD40"/>
    <property type="match status" value="1"/>
</dbReference>
<keyword evidence="3" id="KW-0028">Amino-acid biosynthesis</keyword>
<comment type="pathway">
    <text evidence="9">Amino-acid biosynthesis; L-methionine biosynthesis via de novo pathway.</text>
</comment>
<dbReference type="Proteomes" id="UP000709295">
    <property type="component" value="Unassembled WGS sequence"/>
</dbReference>
<evidence type="ECO:0000256" key="1">
    <source>
        <dbReference type="ARBA" id="ARBA00001974"/>
    </source>
</evidence>
<sequence length="925" mass="103363">MKIIDKINASVERQEVFYSFEFFPPKTPAGVDNLYARMDRMAALEPLFCDMTWGAGGSSAQLTLELSANAQKLSGLEMLMHMTCTNMAEADIKKALDQAKDAGIQNILALRGDPVRGATSFDECDRGFSHAVDLVRYIREKYGDHFCIGVAGYPEGHVEIKDKKADIQYLKEKVDAGADFVITQLFYDVQVFVDFVKECRAVGITVPIIPGIMPIQNYGGFERMTSFCNTYVPEEVRKALEPIKDNDEAVKDYGVQLGITMSQQLIDAGVPGLHFYTLNLERSVRRILEGLSSLSSRVPRRELPWQTSTLSKRASESVRPIYWSNRPKSYVHRTAMWDEYPNGRWGNSESPAFGELTESHFAPSNTSTPRERRAMWGEAPASKEDVRRTFVQYVRGEISSLPWCDAALHAETSTVQQELAAANSAGFLTINSQPRVNGALSDDPMFGWGGPGGRVYQKAYVECFVSPENMKIIIDNAAKKPSVQYHAVNLNGHSYSNASKSAVAVTWGVFPNKEILQPTIVDSSSFLVWKDEAFTLWLKLWASLYEQGSQSAKLLREIHDTYFLVSIVDNDFVNGNIWDLFEASVSPATSPIQTHFCTNFYLEQSKEHKVTRFLMKEVSGVPSVCVRELHGHHGPVNAVRFNSKGTYVMTCGQDKTVKLWNPHRGGVEKPNEALLVKSYEGRHGYDVQDVAIAHDNNKFASCGRDKDVFMWDVPTAKVIRKFEGHVHSVNCVRYNADSSVLLSGSYDKTIRGWDIRARNAYTPIQVLDDFRDSVTSMVVTDHEIIAGCVDGVVRTYDLRAGQLFREHIDEPVTSVAHSPDERFILAGCLDGSIRLIEKANGTEVKSYRGHSVQDYKTECGFSSDGAFVLSGSEDGEIYWWDLVDSKQKHSFVAHSKPVRALACHPESSMFVTGCIDGSAKVWSHN</sequence>
<proteinExistence type="inferred from homology"/>
<evidence type="ECO:0000256" key="9">
    <source>
        <dbReference type="ARBA" id="ARBA00034478"/>
    </source>
</evidence>
<keyword evidence="8" id="KW-0486">Methionine biosynthesis</keyword>
<dbReference type="SMART" id="SM00320">
    <property type="entry name" value="WD40"/>
    <property type="match status" value="7"/>
</dbReference>
<evidence type="ECO:0000256" key="3">
    <source>
        <dbReference type="ARBA" id="ARBA00022605"/>
    </source>
</evidence>
<comment type="caution">
    <text evidence="12">The sequence shown here is derived from an EMBL/GenBank/DDBJ whole genome shotgun (WGS) entry which is preliminary data.</text>
</comment>
<dbReference type="Pfam" id="PF02219">
    <property type="entry name" value="MTHFR"/>
    <property type="match status" value="1"/>
</dbReference>
<evidence type="ECO:0000259" key="11">
    <source>
        <dbReference type="Pfam" id="PF21895"/>
    </source>
</evidence>
<dbReference type="PANTHER" id="PTHR45754:SF3">
    <property type="entry name" value="METHYLENETETRAHYDROFOLATE REDUCTASE (NADPH)"/>
    <property type="match status" value="1"/>
</dbReference>
<feature type="repeat" description="WD" evidence="10">
    <location>
        <begin position="680"/>
        <end position="721"/>
    </location>
</feature>
<evidence type="ECO:0000256" key="10">
    <source>
        <dbReference type="PROSITE-ProRule" id="PRU00221"/>
    </source>
</evidence>
<dbReference type="InterPro" id="IPR001680">
    <property type="entry name" value="WD40_rpt"/>
</dbReference>
<dbReference type="InterPro" id="IPR003171">
    <property type="entry name" value="Mehydrof_redctse-like"/>
</dbReference>
<dbReference type="GO" id="GO:0071949">
    <property type="term" value="F:FAD binding"/>
    <property type="evidence" value="ECO:0007669"/>
    <property type="project" value="TreeGrafter"/>
</dbReference>
<keyword evidence="13" id="KW-1185">Reference proteome</keyword>
<accession>A0A8J5J5B2</accession>
<name>A0A8J5J5B2_9STRA</name>
<dbReference type="AlphaFoldDB" id="A0A8J5J5B2"/>
<keyword evidence="6" id="KW-0521">NADP</keyword>
<dbReference type="NCBIfam" id="TIGR00676">
    <property type="entry name" value="fadh2"/>
    <property type="match status" value="1"/>
</dbReference>
<evidence type="ECO:0000313" key="13">
    <source>
        <dbReference type="Proteomes" id="UP000709295"/>
    </source>
</evidence>
<dbReference type="PROSITE" id="PS00678">
    <property type="entry name" value="WD_REPEATS_1"/>
    <property type="match status" value="1"/>
</dbReference>
<keyword evidence="4" id="KW-0285">Flavoprotein</keyword>
<evidence type="ECO:0000256" key="8">
    <source>
        <dbReference type="ARBA" id="ARBA00023167"/>
    </source>
</evidence>
<dbReference type="PANTHER" id="PTHR45754">
    <property type="entry name" value="METHYLENETETRAHYDROFOLATE REDUCTASE"/>
    <property type="match status" value="1"/>
</dbReference>
<organism evidence="12 13">
    <name type="scientific">Phytophthora aleatoria</name>
    <dbReference type="NCBI Taxonomy" id="2496075"/>
    <lineage>
        <taxon>Eukaryota</taxon>
        <taxon>Sar</taxon>
        <taxon>Stramenopiles</taxon>
        <taxon>Oomycota</taxon>
        <taxon>Peronosporomycetes</taxon>
        <taxon>Peronosporales</taxon>
        <taxon>Peronosporaceae</taxon>
        <taxon>Phytophthora</taxon>
    </lineage>
</organism>
<evidence type="ECO:0000313" key="12">
    <source>
        <dbReference type="EMBL" id="KAG6958016.1"/>
    </source>
</evidence>
<evidence type="ECO:0000256" key="7">
    <source>
        <dbReference type="ARBA" id="ARBA00023002"/>
    </source>
</evidence>
<feature type="repeat" description="WD" evidence="10">
    <location>
        <begin position="861"/>
        <end position="890"/>
    </location>
</feature>
<gene>
    <name evidence="12" type="ORF">JG688_00010719</name>
</gene>
<dbReference type="GO" id="GO:0035999">
    <property type="term" value="P:tetrahydrofolate interconversion"/>
    <property type="evidence" value="ECO:0007669"/>
    <property type="project" value="TreeGrafter"/>
</dbReference>
<dbReference type="GO" id="GO:0009086">
    <property type="term" value="P:methionine biosynthetic process"/>
    <property type="evidence" value="ECO:0007669"/>
    <property type="project" value="UniProtKB-KW"/>
</dbReference>
<comment type="similarity">
    <text evidence="2">Belongs to the methylenetetrahydrofolate reductase family.</text>
</comment>
<feature type="repeat" description="WD" evidence="10">
    <location>
        <begin position="722"/>
        <end position="763"/>
    </location>
</feature>
<keyword evidence="7" id="KW-0560">Oxidoreductase</keyword>
<dbReference type="InterPro" id="IPR004620">
    <property type="entry name" value="MTHF_reductase_bac"/>
</dbReference>
<comment type="cofactor">
    <cofactor evidence="1">
        <name>FAD</name>
        <dbReference type="ChEBI" id="CHEBI:57692"/>
    </cofactor>
</comment>
<dbReference type="InterPro" id="IPR019775">
    <property type="entry name" value="WD40_repeat_CS"/>
</dbReference>
<protein>
    <recommendedName>
        <fullName evidence="11">MTHFR SAM-binding regulatory domain-containing protein</fullName>
    </recommendedName>
</protein>
<evidence type="ECO:0000256" key="6">
    <source>
        <dbReference type="ARBA" id="ARBA00022857"/>
    </source>
</evidence>
<dbReference type="GO" id="GO:0005829">
    <property type="term" value="C:cytosol"/>
    <property type="evidence" value="ECO:0007669"/>
    <property type="project" value="InterPro"/>
</dbReference>
<evidence type="ECO:0000256" key="4">
    <source>
        <dbReference type="ARBA" id="ARBA00022630"/>
    </source>
</evidence>
<feature type="repeat" description="WD" evidence="10">
    <location>
        <begin position="629"/>
        <end position="661"/>
    </location>
</feature>
<dbReference type="FunFam" id="3.20.20.220:FF:000002">
    <property type="entry name" value="Methylenetetrahydrofolate reductase"/>
    <property type="match status" value="1"/>
</dbReference>
<keyword evidence="5" id="KW-0274">FAD</keyword>
<dbReference type="NCBIfam" id="TIGR00677">
    <property type="entry name" value="fadh2_euk"/>
    <property type="match status" value="1"/>
</dbReference>
<dbReference type="Pfam" id="PF21895">
    <property type="entry name" value="MTHFR_C"/>
    <property type="match status" value="1"/>
</dbReference>
<evidence type="ECO:0000256" key="2">
    <source>
        <dbReference type="ARBA" id="ARBA00006743"/>
    </source>
</evidence>
<dbReference type="CDD" id="cd00537">
    <property type="entry name" value="MTHFR"/>
    <property type="match status" value="1"/>
</dbReference>
<feature type="repeat" description="WD" evidence="10">
    <location>
        <begin position="891"/>
        <end position="925"/>
    </location>
</feature>
<evidence type="ECO:0000256" key="5">
    <source>
        <dbReference type="ARBA" id="ARBA00022827"/>
    </source>
</evidence>
<dbReference type="GO" id="GO:0004489">
    <property type="term" value="F:methylenetetrahydrofolate reductase [NAD(P)H] activity"/>
    <property type="evidence" value="ECO:0007669"/>
    <property type="project" value="InterPro"/>
</dbReference>
<dbReference type="InterPro" id="IPR053806">
    <property type="entry name" value="MTHFR_C"/>
</dbReference>